<protein>
    <submittedName>
        <fullName evidence="1">Uncharacterized protein</fullName>
    </submittedName>
</protein>
<evidence type="ECO:0000313" key="2">
    <source>
        <dbReference type="Proteomes" id="UP001148662"/>
    </source>
</evidence>
<gene>
    <name evidence="1" type="ORF">NM688_g725</name>
</gene>
<reference evidence="1" key="1">
    <citation type="submission" date="2022-07" db="EMBL/GenBank/DDBJ databases">
        <title>Genome Sequence of Phlebia brevispora.</title>
        <authorList>
            <person name="Buettner E."/>
        </authorList>
    </citation>
    <scope>NUCLEOTIDE SEQUENCE</scope>
    <source>
        <strain evidence="1">MPL23</strain>
    </source>
</reference>
<accession>A0ACC1TD76</accession>
<proteinExistence type="predicted"/>
<dbReference type="Proteomes" id="UP001148662">
    <property type="component" value="Unassembled WGS sequence"/>
</dbReference>
<comment type="caution">
    <text evidence="1">The sequence shown here is derived from an EMBL/GenBank/DDBJ whole genome shotgun (WGS) entry which is preliminary data.</text>
</comment>
<keyword evidence="2" id="KW-1185">Reference proteome</keyword>
<dbReference type="EMBL" id="JANHOG010000066">
    <property type="protein sequence ID" value="KAJ3558784.1"/>
    <property type="molecule type" value="Genomic_DNA"/>
</dbReference>
<organism evidence="1 2">
    <name type="scientific">Phlebia brevispora</name>
    <dbReference type="NCBI Taxonomy" id="194682"/>
    <lineage>
        <taxon>Eukaryota</taxon>
        <taxon>Fungi</taxon>
        <taxon>Dikarya</taxon>
        <taxon>Basidiomycota</taxon>
        <taxon>Agaricomycotina</taxon>
        <taxon>Agaricomycetes</taxon>
        <taxon>Polyporales</taxon>
        <taxon>Meruliaceae</taxon>
        <taxon>Phlebia</taxon>
    </lineage>
</organism>
<name>A0ACC1TD76_9APHY</name>
<evidence type="ECO:0000313" key="1">
    <source>
        <dbReference type="EMBL" id="KAJ3558784.1"/>
    </source>
</evidence>
<sequence>MPDTDASAWPDAASTNLKIHLQDVRRLLKKADPLTLEHPWYHAYNTLLSYNAMRMSDATNRFSIYPQAKLPRPKPVKRTTQQQPRGRMESTPTANDAGNGSGKGVRYAKGERTKDQIGANEGDGGEWEDVNDDPNQKGDKKQEDAPVEDEAVRTHLAELSVTERQSRQPEATQDSTAPTLDPGTEGATSNAQLRLSIAQRKGIRVGVKRNLIDSMLSLPKRKVGSRYPDFSVILTALAGPESDRGTYSMHSVWELKAPPALPSNTSYMSPAYIKSVTKKMRDNSVARQVLQQAQWAFAEYTHQKFIHILLGYGYLACEITFNRAEMPDEDFWKNNPDDAAVVQYVKKGPVFFILEENATDYSDSLKDFWMAASVHAKHAADSLPSGA</sequence>